<dbReference type="Proteomes" id="UP000663879">
    <property type="component" value="Unassembled WGS sequence"/>
</dbReference>
<protein>
    <submittedName>
        <fullName evidence="1">Uncharacterized protein</fullName>
    </submittedName>
</protein>
<name>A0A814MBZ2_9BILA</name>
<sequence>MQLSNETVNIGIKTLKEHYERTFCTRNRHETFGDTLDEQFVKAFIYKHQNVKFDHKIDKRDIEEIFKNLPNGKAIGTSGVSNEMLKYVDNKFLYY</sequence>
<proteinExistence type="predicted"/>
<evidence type="ECO:0000313" key="1">
    <source>
        <dbReference type="EMBL" id="CAF1077292.1"/>
    </source>
</evidence>
<comment type="caution">
    <text evidence="1">The sequence shown here is derived from an EMBL/GenBank/DDBJ whole genome shotgun (WGS) entry which is preliminary data.</text>
</comment>
<keyword evidence="2" id="KW-1185">Reference proteome</keyword>
<dbReference type="AlphaFoldDB" id="A0A814MBZ2"/>
<reference evidence="1" key="1">
    <citation type="submission" date="2021-02" db="EMBL/GenBank/DDBJ databases">
        <authorList>
            <person name="Nowell W R."/>
        </authorList>
    </citation>
    <scope>NUCLEOTIDE SEQUENCE</scope>
    <source>
        <strain evidence="1">Ploen Becks lab</strain>
    </source>
</reference>
<organism evidence="1 2">
    <name type="scientific">Brachionus calyciflorus</name>
    <dbReference type="NCBI Taxonomy" id="104777"/>
    <lineage>
        <taxon>Eukaryota</taxon>
        <taxon>Metazoa</taxon>
        <taxon>Spiralia</taxon>
        <taxon>Gnathifera</taxon>
        <taxon>Rotifera</taxon>
        <taxon>Eurotatoria</taxon>
        <taxon>Monogononta</taxon>
        <taxon>Pseudotrocha</taxon>
        <taxon>Ploima</taxon>
        <taxon>Brachionidae</taxon>
        <taxon>Brachionus</taxon>
    </lineage>
</organism>
<evidence type="ECO:0000313" key="2">
    <source>
        <dbReference type="Proteomes" id="UP000663879"/>
    </source>
</evidence>
<accession>A0A814MBZ2</accession>
<dbReference type="OrthoDB" id="2311150at2759"/>
<gene>
    <name evidence="1" type="ORF">OXX778_LOCUS20023</name>
</gene>
<dbReference type="EMBL" id="CAJNOC010006407">
    <property type="protein sequence ID" value="CAF1077292.1"/>
    <property type="molecule type" value="Genomic_DNA"/>
</dbReference>